<keyword evidence="1" id="KW-0472">Membrane</keyword>
<dbReference type="PANTHER" id="PTHR36109:SF2">
    <property type="entry name" value="MEMBRANE PROTEIN"/>
    <property type="match status" value="1"/>
</dbReference>
<dbReference type="EMBL" id="CABM01000049">
    <property type="protein sequence ID" value="CBH98135.1"/>
    <property type="molecule type" value="Genomic_DNA"/>
</dbReference>
<evidence type="ECO:0000256" key="1">
    <source>
        <dbReference type="SAM" id="Phobius"/>
    </source>
</evidence>
<comment type="caution">
    <text evidence="2">The sequence shown here is derived from an EMBL/GenBank/DDBJ whole genome shotgun (WGS) entry which is preliminary data.</text>
</comment>
<evidence type="ECO:0000313" key="2">
    <source>
        <dbReference type="EMBL" id="CBH98135.1"/>
    </source>
</evidence>
<accession>E6PT78</accession>
<dbReference type="InterPro" id="IPR052948">
    <property type="entry name" value="Low_temp-induced_all0457"/>
</dbReference>
<feature type="transmembrane region" description="Helical" evidence="1">
    <location>
        <begin position="62"/>
        <end position="84"/>
    </location>
</feature>
<gene>
    <name evidence="2" type="ORF">CARN2_3611</name>
</gene>
<name>E6PT78_9ZZZZ</name>
<protein>
    <recommendedName>
        <fullName evidence="3">Transmembrane protein</fullName>
    </recommendedName>
</protein>
<feature type="transmembrane region" description="Helical" evidence="1">
    <location>
        <begin position="90"/>
        <end position="112"/>
    </location>
</feature>
<sequence length="169" mass="17661">MRRLYFLVPDAATAHTIVDELLVARIAEKHIHIVARDGTPLGNLPEAGLAQKTDLIPAIERGLGYGGATGTIAGLVAISIPGVAVISAGALVVALAVAGTVLGAWVSSMIGISIESPRLKQYEQAIQSGQFLMMLDVPVARVDEIHALIRQHHPDASPEGVEPAIPAFP</sequence>
<reference evidence="2" key="1">
    <citation type="submission" date="2009-10" db="EMBL/GenBank/DDBJ databases">
        <title>Diversity of trophic interactions inside an arsenic-rich microbial ecosystem.</title>
        <authorList>
            <person name="Bertin P.N."/>
            <person name="Heinrich-Salmeron A."/>
            <person name="Pelletier E."/>
            <person name="Goulhen-Chollet F."/>
            <person name="Arsene-Ploetze F."/>
            <person name="Gallien S."/>
            <person name="Calteau A."/>
            <person name="Vallenet D."/>
            <person name="Casiot C."/>
            <person name="Chane-Woon-Ming B."/>
            <person name="Giloteaux L."/>
            <person name="Barakat M."/>
            <person name="Bonnefoy V."/>
            <person name="Bruneel O."/>
            <person name="Chandler M."/>
            <person name="Cleiss J."/>
            <person name="Duran R."/>
            <person name="Elbaz-Poulichet F."/>
            <person name="Fonknechten N."/>
            <person name="Lauga B."/>
            <person name="Mornico D."/>
            <person name="Ortet P."/>
            <person name="Schaeffer C."/>
            <person name="Siguier P."/>
            <person name="Alexander Thil Smith A."/>
            <person name="Van Dorsselaer A."/>
            <person name="Weissenbach J."/>
            <person name="Medigue C."/>
            <person name="Le Paslier D."/>
        </authorList>
    </citation>
    <scope>NUCLEOTIDE SEQUENCE</scope>
</reference>
<evidence type="ECO:0008006" key="3">
    <source>
        <dbReference type="Google" id="ProtNLM"/>
    </source>
</evidence>
<organism evidence="2">
    <name type="scientific">mine drainage metagenome</name>
    <dbReference type="NCBI Taxonomy" id="410659"/>
    <lineage>
        <taxon>unclassified sequences</taxon>
        <taxon>metagenomes</taxon>
        <taxon>ecological metagenomes</taxon>
    </lineage>
</organism>
<keyword evidence="1" id="KW-0812">Transmembrane</keyword>
<dbReference type="PANTHER" id="PTHR36109">
    <property type="entry name" value="MEMBRANE PROTEIN-RELATED"/>
    <property type="match status" value="1"/>
</dbReference>
<keyword evidence="1" id="KW-1133">Transmembrane helix</keyword>
<dbReference type="AlphaFoldDB" id="E6PT78"/>
<proteinExistence type="predicted"/>